<dbReference type="InterPro" id="IPR005123">
    <property type="entry name" value="Oxoglu/Fe-dep_dioxygenase_dom"/>
</dbReference>
<accession>A0A4P8JIS8</accession>
<evidence type="ECO:0000256" key="1">
    <source>
        <dbReference type="ARBA" id="ARBA00008056"/>
    </source>
</evidence>
<dbReference type="PANTHER" id="PTHR47991">
    <property type="entry name" value="OXOGLUTARATE/IRON-DEPENDENT DIOXYGENASE"/>
    <property type="match status" value="1"/>
</dbReference>
<evidence type="ECO:0000313" key="6">
    <source>
        <dbReference type="EMBL" id="QCP71064.1"/>
    </source>
</evidence>
<dbReference type="Pfam" id="PF03171">
    <property type="entry name" value="2OG-FeII_Oxy"/>
    <property type="match status" value="1"/>
</dbReference>
<dbReference type="EMBL" id="MK036760">
    <property type="protein sequence ID" value="QCP71064.1"/>
    <property type="molecule type" value="mRNA"/>
</dbReference>
<evidence type="ECO:0000256" key="2">
    <source>
        <dbReference type="ARBA" id="ARBA00022723"/>
    </source>
</evidence>
<dbReference type="InterPro" id="IPR050295">
    <property type="entry name" value="Plant_2OG-oxidoreductases"/>
</dbReference>
<dbReference type="Gene3D" id="2.60.120.330">
    <property type="entry name" value="B-lactam Antibiotic, Isopenicillin N Synthase, Chain"/>
    <property type="match status" value="1"/>
</dbReference>
<sequence>MPSEVRAVQELVKDGHMNAVPEDYILPEEERPKLADGVSADHALPVIDMKGVEGERRGFIVEQIREACAQWGFFQVTNHGVPLPLIARMQQVSREFFELPLEDKMKYRSPNEEQMLVSEGYGTKVAAKKGAFANWGDQLRHKSLPASQRNYDRWPTNPSSFREIEEGYIEEQDKLVKRILELISESLGLESSYLNDHLVGKLTQTLLMNYYPHCPQPELVLGVQRHSDFGLLTLLVQDVDDAPGLQVTKDGDWITVMPMDGAVIVNLGDQMEMLSNGKYKSIEHRAFVTGSKPRMSIVAFTYPTDETVVGPISDLLSAEELPKYGRCSFGEYRSSFIASSGAHGKSHIQSMAIV</sequence>
<proteinExistence type="evidence at transcript level"/>
<name>A0A4P8JIS8_9BRYO</name>
<dbReference type="FunFam" id="2.60.120.330:FF:000079">
    <property type="entry name" value="Protein SRG1"/>
    <property type="match status" value="1"/>
</dbReference>
<organism evidence="6">
    <name type="scientific">Pohlia nutans</name>
    <dbReference type="NCBI Taxonomy" id="140635"/>
    <lineage>
        <taxon>Eukaryota</taxon>
        <taxon>Viridiplantae</taxon>
        <taxon>Streptophyta</taxon>
        <taxon>Embryophyta</taxon>
        <taxon>Bryophyta</taxon>
        <taxon>Bryophytina</taxon>
        <taxon>Bryopsida</taxon>
        <taxon>Bryidae</taxon>
        <taxon>Bryanae</taxon>
        <taxon>Bryales</taxon>
        <taxon>Mniaceae</taxon>
        <taxon>Pohlia</taxon>
    </lineage>
</organism>
<evidence type="ECO:0000256" key="3">
    <source>
        <dbReference type="ARBA" id="ARBA00023004"/>
    </source>
</evidence>
<dbReference type="GO" id="GO:0046872">
    <property type="term" value="F:metal ion binding"/>
    <property type="evidence" value="ECO:0007669"/>
    <property type="project" value="UniProtKB-KW"/>
</dbReference>
<keyword evidence="4" id="KW-0560">Oxidoreductase</keyword>
<keyword evidence="6" id="KW-0223">Dioxygenase</keyword>
<evidence type="ECO:0000259" key="5">
    <source>
        <dbReference type="PROSITE" id="PS51471"/>
    </source>
</evidence>
<dbReference type="SUPFAM" id="SSF51197">
    <property type="entry name" value="Clavaminate synthase-like"/>
    <property type="match status" value="1"/>
</dbReference>
<reference evidence="6" key="1">
    <citation type="submission" date="2018-10" db="EMBL/GenBank/DDBJ databases">
        <title>Transcriptome sequencing and physiological analysis of Pohlia nutans under salt stress reveal the important roles of ROS-scavenging system.</title>
        <authorList>
            <person name="Zhang W."/>
            <person name="Liu S."/>
            <person name="Li C."/>
            <person name="Zhang P."/>
            <person name="Zhang P."/>
        </authorList>
    </citation>
    <scope>NUCLEOTIDE SEQUENCE</scope>
    <source>
        <strain evidence="6">Antarctic Moss No.L</strain>
    </source>
</reference>
<dbReference type="InterPro" id="IPR026992">
    <property type="entry name" value="DIOX_N"/>
</dbReference>
<protein>
    <submittedName>
        <fullName evidence="6">Leucoanthocyanidin dioxygenase</fullName>
    </submittedName>
</protein>
<dbReference type="PROSITE" id="PS51471">
    <property type="entry name" value="FE2OG_OXY"/>
    <property type="match status" value="1"/>
</dbReference>
<keyword evidence="3 4" id="KW-0408">Iron</keyword>
<dbReference type="Pfam" id="PF14226">
    <property type="entry name" value="DIOX_N"/>
    <property type="match status" value="1"/>
</dbReference>
<keyword evidence="2 4" id="KW-0479">Metal-binding</keyword>
<dbReference type="InterPro" id="IPR027443">
    <property type="entry name" value="IPNS-like_sf"/>
</dbReference>
<dbReference type="AlphaFoldDB" id="A0A4P8JIS8"/>
<evidence type="ECO:0000256" key="4">
    <source>
        <dbReference type="RuleBase" id="RU003682"/>
    </source>
</evidence>
<feature type="domain" description="Fe2OG dioxygenase" evidence="5">
    <location>
        <begin position="201"/>
        <end position="303"/>
    </location>
</feature>
<comment type="similarity">
    <text evidence="1 4">Belongs to the iron/ascorbate-dependent oxidoreductase family.</text>
</comment>
<dbReference type="GO" id="GO:0051213">
    <property type="term" value="F:dioxygenase activity"/>
    <property type="evidence" value="ECO:0007669"/>
    <property type="project" value="UniProtKB-KW"/>
</dbReference>
<dbReference type="InterPro" id="IPR044861">
    <property type="entry name" value="IPNS-like_FE2OG_OXY"/>
</dbReference>